<evidence type="ECO:0000313" key="2">
    <source>
        <dbReference type="Proteomes" id="UP001482620"/>
    </source>
</evidence>
<dbReference type="EMBL" id="JAHRIQ010001788">
    <property type="protein sequence ID" value="MEQ2221704.1"/>
    <property type="molecule type" value="Genomic_DNA"/>
</dbReference>
<protein>
    <submittedName>
        <fullName evidence="1">Uncharacterized protein</fullName>
    </submittedName>
</protein>
<proteinExistence type="predicted"/>
<comment type="caution">
    <text evidence="1">The sequence shown here is derived from an EMBL/GenBank/DDBJ whole genome shotgun (WGS) entry which is preliminary data.</text>
</comment>
<reference evidence="1 2" key="1">
    <citation type="submission" date="2021-06" db="EMBL/GenBank/DDBJ databases">
        <authorList>
            <person name="Palmer J.M."/>
        </authorList>
    </citation>
    <scope>NUCLEOTIDE SEQUENCE [LARGE SCALE GENOMIC DNA]</scope>
    <source>
        <strain evidence="2">if_2019</strain>
        <tissue evidence="1">Muscle</tissue>
    </source>
</reference>
<dbReference type="Proteomes" id="UP001482620">
    <property type="component" value="Unassembled WGS sequence"/>
</dbReference>
<organism evidence="1 2">
    <name type="scientific">Ilyodon furcidens</name>
    <name type="common">goldbreast splitfin</name>
    <dbReference type="NCBI Taxonomy" id="33524"/>
    <lineage>
        <taxon>Eukaryota</taxon>
        <taxon>Metazoa</taxon>
        <taxon>Chordata</taxon>
        <taxon>Craniata</taxon>
        <taxon>Vertebrata</taxon>
        <taxon>Euteleostomi</taxon>
        <taxon>Actinopterygii</taxon>
        <taxon>Neopterygii</taxon>
        <taxon>Teleostei</taxon>
        <taxon>Neoteleostei</taxon>
        <taxon>Acanthomorphata</taxon>
        <taxon>Ovalentaria</taxon>
        <taxon>Atherinomorphae</taxon>
        <taxon>Cyprinodontiformes</taxon>
        <taxon>Goodeidae</taxon>
        <taxon>Ilyodon</taxon>
    </lineage>
</organism>
<evidence type="ECO:0000313" key="1">
    <source>
        <dbReference type="EMBL" id="MEQ2221704.1"/>
    </source>
</evidence>
<gene>
    <name evidence="1" type="ORF">ILYODFUR_018418</name>
</gene>
<keyword evidence="2" id="KW-1185">Reference proteome</keyword>
<name>A0ABV0SMA3_9TELE</name>
<sequence>MAHTQYNSPSIHGKQCPVLLSQDIKKHVFSETTAASLSGYVSTSFPHVETQNCTIFLHAKQLNHSHWMDTIEQLLLYFPNNQLNVSLDFDWAILTHGQR</sequence>
<accession>A0ABV0SMA3</accession>